<dbReference type="InterPro" id="IPR056179">
    <property type="entry name" value="DHQS_C"/>
</dbReference>
<evidence type="ECO:0000256" key="3">
    <source>
        <dbReference type="ARBA" id="ARBA00022723"/>
    </source>
</evidence>
<dbReference type="RefSeq" id="WP_095484145.1">
    <property type="nucleotide sequence ID" value="NZ_CP088151.1"/>
</dbReference>
<dbReference type="InterPro" id="IPR030960">
    <property type="entry name" value="DHQS/DOIS_N"/>
</dbReference>
<dbReference type="InterPro" id="IPR050071">
    <property type="entry name" value="Dehydroquinate_synthase"/>
</dbReference>
<gene>
    <name evidence="10" type="ORF">CIT25_08640</name>
</gene>
<dbReference type="InterPro" id="IPR035872">
    <property type="entry name" value="EEVS-like"/>
</dbReference>
<evidence type="ECO:0000313" key="10">
    <source>
        <dbReference type="EMBL" id="PAQ02680.1"/>
    </source>
</evidence>
<evidence type="ECO:0000259" key="9">
    <source>
        <dbReference type="Pfam" id="PF24621"/>
    </source>
</evidence>
<dbReference type="SUPFAM" id="SSF56796">
    <property type="entry name" value="Dehydroquinate synthase-like"/>
    <property type="match status" value="1"/>
</dbReference>
<dbReference type="Proteomes" id="UP000216215">
    <property type="component" value="Unassembled WGS sequence"/>
</dbReference>
<keyword evidence="5" id="KW-0520">NAD</keyword>
<dbReference type="Pfam" id="PF01761">
    <property type="entry name" value="DHQ_synthase"/>
    <property type="match status" value="1"/>
</dbReference>
<comment type="cofactor">
    <cofactor evidence="2">
        <name>Co(2+)</name>
        <dbReference type="ChEBI" id="CHEBI:48828"/>
    </cofactor>
</comment>
<dbReference type="EMBL" id="NPKI01000012">
    <property type="protein sequence ID" value="PAQ02680.1"/>
    <property type="molecule type" value="Genomic_DNA"/>
</dbReference>
<keyword evidence="7" id="KW-0170">Cobalt</keyword>
<proteinExistence type="predicted"/>
<feature type="domain" description="3-dehydroquinate synthase N-terminal" evidence="8">
    <location>
        <begin position="76"/>
        <end position="186"/>
    </location>
</feature>
<evidence type="ECO:0000259" key="8">
    <source>
        <dbReference type="Pfam" id="PF01761"/>
    </source>
</evidence>
<dbReference type="GO" id="GO:0009073">
    <property type="term" value="P:aromatic amino acid family biosynthetic process"/>
    <property type="evidence" value="ECO:0007669"/>
    <property type="project" value="InterPro"/>
</dbReference>
<dbReference type="Pfam" id="PF24621">
    <property type="entry name" value="DHQS_C"/>
    <property type="match status" value="1"/>
</dbReference>
<dbReference type="InterPro" id="IPR030963">
    <property type="entry name" value="DHQ_synth_fam"/>
</dbReference>
<dbReference type="AlphaFoldDB" id="A0AB36REC1"/>
<evidence type="ECO:0000256" key="2">
    <source>
        <dbReference type="ARBA" id="ARBA00001941"/>
    </source>
</evidence>
<sequence>MWTPSQEQLSLRSSSDHTFNVTLFEGLHSSDFCGWIEAHARNRTVLAVTTPTVERLYGNAIRAAFASVGLKPSWLVLNCTERTKTMKSVLTVCRAASDAEIDRRGALVAIGGGVCSDIVTLAASMLRRSLSHLRIPTTLIGQVDAGIGLKGGVNFGEGKNYLGCFHPPEAVAVIPSLLKTLGVDTVRQGVAEMIKVACTSDTDLFRMIEEIRGGGLQSWVRNGDSLAHEPIQRAIAAMLGELSKNPFEITSYERAVDLGHTIAHPLEASTHYELHHGFAVAIDLAFSSVLGWHLGWLREQTALRIVDLLVAVGLPIWHEHLNEDLVSRSFRAAAKHRGGNINMVVPTDLGRYRFLKREDQCPPGLIPEVLSYLRARSWQEAVSNSGSAQYGVELPVGGNPARIGLQ</sequence>
<dbReference type="Gene3D" id="3.40.50.1970">
    <property type="match status" value="1"/>
</dbReference>
<dbReference type="Gene3D" id="1.20.1090.10">
    <property type="entry name" value="Dehydroquinate synthase-like - alpha domain"/>
    <property type="match status" value="1"/>
</dbReference>
<accession>A0AB36REC1</accession>
<dbReference type="PANTHER" id="PTHR43622">
    <property type="entry name" value="3-DEHYDROQUINATE SYNTHASE"/>
    <property type="match status" value="1"/>
</dbReference>
<keyword evidence="4" id="KW-0547">Nucleotide-binding</keyword>
<dbReference type="GO" id="GO:0046872">
    <property type="term" value="F:metal ion binding"/>
    <property type="evidence" value="ECO:0007669"/>
    <property type="project" value="UniProtKB-KW"/>
</dbReference>
<evidence type="ECO:0000256" key="6">
    <source>
        <dbReference type="ARBA" id="ARBA00023239"/>
    </source>
</evidence>
<dbReference type="CDD" id="cd08199">
    <property type="entry name" value="EEVS"/>
    <property type="match status" value="1"/>
</dbReference>
<dbReference type="GO" id="GO:0003856">
    <property type="term" value="F:3-dehydroquinate synthase activity"/>
    <property type="evidence" value="ECO:0007669"/>
    <property type="project" value="TreeGrafter"/>
</dbReference>
<feature type="domain" description="3-dehydroquinate synthase C-terminal" evidence="9">
    <location>
        <begin position="189"/>
        <end position="324"/>
    </location>
</feature>
<evidence type="ECO:0000313" key="11">
    <source>
        <dbReference type="Proteomes" id="UP000216215"/>
    </source>
</evidence>
<organism evidence="10 11">
    <name type="scientific">Mesorhizobium mediterraneum</name>
    <dbReference type="NCBI Taxonomy" id="43617"/>
    <lineage>
        <taxon>Bacteria</taxon>
        <taxon>Pseudomonadati</taxon>
        <taxon>Pseudomonadota</taxon>
        <taxon>Alphaproteobacteria</taxon>
        <taxon>Hyphomicrobiales</taxon>
        <taxon>Phyllobacteriaceae</taxon>
        <taxon>Mesorhizobium</taxon>
    </lineage>
</organism>
<dbReference type="PANTHER" id="PTHR43622:SF3">
    <property type="entry name" value="2-EPI-5-EPI-VALIOLONE SYNTHASE"/>
    <property type="match status" value="1"/>
</dbReference>
<reference evidence="11" key="1">
    <citation type="submission" date="2017-08" db="EMBL/GenBank/DDBJ databases">
        <title>Mesorhizobium wenxinae sp. nov., a novel rhizobial species isolated from root nodules of chickpea (Cicer arietinum L.).</title>
        <authorList>
            <person name="Zhang J."/>
        </authorList>
    </citation>
    <scope>NUCLEOTIDE SEQUENCE [LARGE SCALE GENOMIC DNA]</scope>
    <source>
        <strain evidence="11">USDA 3392</strain>
    </source>
</reference>
<evidence type="ECO:0000256" key="7">
    <source>
        <dbReference type="ARBA" id="ARBA00023285"/>
    </source>
</evidence>
<keyword evidence="11" id="KW-1185">Reference proteome</keyword>
<name>A0AB36REC1_9HYPH</name>
<evidence type="ECO:0000256" key="5">
    <source>
        <dbReference type="ARBA" id="ARBA00023027"/>
    </source>
</evidence>
<evidence type="ECO:0000256" key="4">
    <source>
        <dbReference type="ARBA" id="ARBA00022741"/>
    </source>
</evidence>
<dbReference type="GO" id="GO:0017000">
    <property type="term" value="P:antibiotic biosynthetic process"/>
    <property type="evidence" value="ECO:0007669"/>
    <property type="project" value="InterPro"/>
</dbReference>
<dbReference type="GO" id="GO:0000166">
    <property type="term" value="F:nucleotide binding"/>
    <property type="evidence" value="ECO:0007669"/>
    <property type="project" value="UniProtKB-KW"/>
</dbReference>
<comment type="cofactor">
    <cofactor evidence="1">
        <name>NAD(+)</name>
        <dbReference type="ChEBI" id="CHEBI:57540"/>
    </cofactor>
</comment>
<keyword evidence="3" id="KW-0479">Metal-binding</keyword>
<protein>
    <submittedName>
        <fullName evidence="10">2-epi-5-epi-valiolone synthase</fullName>
    </submittedName>
</protein>
<keyword evidence="6" id="KW-0456">Lyase</keyword>
<evidence type="ECO:0000256" key="1">
    <source>
        <dbReference type="ARBA" id="ARBA00001911"/>
    </source>
</evidence>
<dbReference type="PIRSF" id="PIRSF001455">
    <property type="entry name" value="DHQ_synth"/>
    <property type="match status" value="1"/>
</dbReference>
<comment type="caution">
    <text evidence="10">The sequence shown here is derived from an EMBL/GenBank/DDBJ whole genome shotgun (WGS) entry which is preliminary data.</text>
</comment>